<feature type="transmembrane region" description="Helical" evidence="1">
    <location>
        <begin position="7"/>
        <end position="33"/>
    </location>
</feature>
<organism evidence="2 3">
    <name type="scientific">Candidatus Zambryskibacteria bacterium RIFCSPHIGHO2_02_FULL_43_14</name>
    <dbReference type="NCBI Taxonomy" id="1802748"/>
    <lineage>
        <taxon>Bacteria</taxon>
        <taxon>Candidatus Zambryskiibacteriota</taxon>
    </lineage>
</organism>
<reference evidence="2 3" key="1">
    <citation type="journal article" date="2016" name="Nat. Commun.">
        <title>Thousands of microbial genomes shed light on interconnected biogeochemical processes in an aquifer system.</title>
        <authorList>
            <person name="Anantharaman K."/>
            <person name="Brown C.T."/>
            <person name="Hug L.A."/>
            <person name="Sharon I."/>
            <person name="Castelle C.J."/>
            <person name="Probst A.J."/>
            <person name="Thomas B.C."/>
            <person name="Singh A."/>
            <person name="Wilkins M.J."/>
            <person name="Karaoz U."/>
            <person name="Brodie E.L."/>
            <person name="Williams K.H."/>
            <person name="Hubbard S.S."/>
            <person name="Banfield J.F."/>
        </authorList>
    </citation>
    <scope>NUCLEOTIDE SEQUENCE [LARGE SCALE GENOMIC DNA]</scope>
</reference>
<accession>A0A1G2TFF3</accession>
<keyword evidence="1" id="KW-0472">Membrane</keyword>
<evidence type="ECO:0000256" key="1">
    <source>
        <dbReference type="SAM" id="Phobius"/>
    </source>
</evidence>
<gene>
    <name evidence="2" type="ORF">A3C70_01170</name>
</gene>
<evidence type="ECO:0000313" key="2">
    <source>
        <dbReference type="EMBL" id="OHA96016.1"/>
    </source>
</evidence>
<proteinExistence type="predicted"/>
<evidence type="ECO:0008006" key="4">
    <source>
        <dbReference type="Google" id="ProtNLM"/>
    </source>
</evidence>
<dbReference type="Proteomes" id="UP000178175">
    <property type="component" value="Unassembled WGS sequence"/>
</dbReference>
<feature type="transmembrane region" description="Helical" evidence="1">
    <location>
        <begin position="68"/>
        <end position="86"/>
    </location>
</feature>
<sequence>MRKYSLLYLAFIFVALLGVLNFAALSLYLYWTIWWFDNVMHFLGGFSLGFFSLYIFYGSGLFGDKVSFSKAILISFVFVMILGGIWEVFEYINGLILSTEKYSLDVAHDLLADALGAISALWTARQFLKFS</sequence>
<feature type="transmembrane region" description="Helical" evidence="1">
    <location>
        <begin position="39"/>
        <end position="56"/>
    </location>
</feature>
<dbReference type="Pfam" id="PF09997">
    <property type="entry name" value="DUF2238"/>
    <property type="match status" value="1"/>
</dbReference>
<evidence type="ECO:0000313" key="3">
    <source>
        <dbReference type="Proteomes" id="UP000178175"/>
    </source>
</evidence>
<dbReference type="InterPro" id="IPR014509">
    <property type="entry name" value="YjdF-like"/>
</dbReference>
<keyword evidence="1" id="KW-1133">Transmembrane helix</keyword>
<dbReference type="AlphaFoldDB" id="A0A1G2TFF3"/>
<comment type="caution">
    <text evidence="2">The sequence shown here is derived from an EMBL/GenBank/DDBJ whole genome shotgun (WGS) entry which is preliminary data.</text>
</comment>
<dbReference type="EMBL" id="MHVR01000013">
    <property type="protein sequence ID" value="OHA96016.1"/>
    <property type="molecule type" value="Genomic_DNA"/>
</dbReference>
<keyword evidence="1" id="KW-0812">Transmembrane</keyword>
<name>A0A1G2TFF3_9BACT</name>
<protein>
    <recommendedName>
        <fullName evidence="4">VanZ-like domain-containing protein</fullName>
    </recommendedName>
</protein>